<evidence type="ECO:0000313" key="3">
    <source>
        <dbReference type="Proteomes" id="UP001207654"/>
    </source>
</evidence>
<evidence type="ECO:0000259" key="1">
    <source>
        <dbReference type="Pfam" id="PF12728"/>
    </source>
</evidence>
<sequence>MEPRSTRAVERKTMTNCNPEQKVKLVQVPEGGLWGCDQVAAYLNVSKSWVWKQCREKLGLPFIELGARNYRFDPAAVKAWVAQSHQQGQVG</sequence>
<keyword evidence="3" id="KW-1185">Reference proteome</keyword>
<dbReference type="Pfam" id="PF12728">
    <property type="entry name" value="HTH_17"/>
    <property type="match status" value="1"/>
</dbReference>
<dbReference type="RefSeq" id="WP_267538948.1">
    <property type="nucleotide sequence ID" value="NZ_JAPNKA010000001.1"/>
</dbReference>
<comment type="caution">
    <text evidence="2">The sequence shown here is derived from an EMBL/GenBank/DDBJ whole genome shotgun (WGS) entry which is preliminary data.</text>
</comment>
<name>A0ABT4AFD7_9BACT</name>
<organism evidence="2 3">
    <name type="scientific">Archangium lansingense</name>
    <dbReference type="NCBI Taxonomy" id="2995310"/>
    <lineage>
        <taxon>Bacteria</taxon>
        <taxon>Pseudomonadati</taxon>
        <taxon>Myxococcota</taxon>
        <taxon>Myxococcia</taxon>
        <taxon>Myxococcales</taxon>
        <taxon>Cystobacterineae</taxon>
        <taxon>Archangiaceae</taxon>
        <taxon>Archangium</taxon>
    </lineage>
</organism>
<dbReference type="InterPro" id="IPR036388">
    <property type="entry name" value="WH-like_DNA-bd_sf"/>
</dbReference>
<dbReference type="Gene3D" id="1.10.10.10">
    <property type="entry name" value="Winged helix-like DNA-binding domain superfamily/Winged helix DNA-binding domain"/>
    <property type="match status" value="1"/>
</dbReference>
<feature type="domain" description="Helix-turn-helix" evidence="1">
    <location>
        <begin position="37"/>
        <end position="83"/>
    </location>
</feature>
<proteinExistence type="predicted"/>
<evidence type="ECO:0000313" key="2">
    <source>
        <dbReference type="EMBL" id="MCY1080276.1"/>
    </source>
</evidence>
<protein>
    <submittedName>
        <fullName evidence="2">Helix-turn-helix domain-containing protein</fullName>
    </submittedName>
</protein>
<reference evidence="2 3" key="1">
    <citation type="submission" date="2022-11" db="EMBL/GenBank/DDBJ databases">
        <title>Minimal conservation of predation-associated metabolite biosynthetic gene clusters underscores biosynthetic potential of Myxococcota including descriptions for ten novel species: Archangium lansinium sp. nov., Myxococcus landrumus sp. nov., Nannocystis bai.</title>
        <authorList>
            <person name="Ahearne A."/>
            <person name="Stevens C."/>
            <person name="Phillips K."/>
        </authorList>
    </citation>
    <scope>NUCLEOTIDE SEQUENCE [LARGE SCALE GENOMIC DNA]</scope>
    <source>
        <strain evidence="2 3">MIWBW</strain>
    </source>
</reference>
<accession>A0ABT4AFD7</accession>
<gene>
    <name evidence="2" type="ORF">OV287_38075</name>
</gene>
<dbReference type="InterPro" id="IPR041657">
    <property type="entry name" value="HTH_17"/>
</dbReference>
<dbReference type="Proteomes" id="UP001207654">
    <property type="component" value="Unassembled WGS sequence"/>
</dbReference>
<dbReference type="EMBL" id="JAPNKA010000001">
    <property type="protein sequence ID" value="MCY1080276.1"/>
    <property type="molecule type" value="Genomic_DNA"/>
</dbReference>